<accession>A0AAI8YTL5</accession>
<dbReference type="Pfam" id="PF10373">
    <property type="entry name" value="EST1_DNA_bind"/>
    <property type="match status" value="1"/>
</dbReference>
<feature type="domain" description="DNA/RNA-binding" evidence="2">
    <location>
        <begin position="181"/>
        <end position="474"/>
    </location>
</feature>
<dbReference type="InterPro" id="IPR045153">
    <property type="entry name" value="Est1/Ebs1-like"/>
</dbReference>
<dbReference type="InterPro" id="IPR019458">
    <property type="entry name" value="Est1-like_N"/>
</dbReference>
<evidence type="ECO:0000313" key="4">
    <source>
        <dbReference type="EMBL" id="CAK3856747.1"/>
    </source>
</evidence>
<dbReference type="Pfam" id="PF10374">
    <property type="entry name" value="EST1"/>
    <property type="match status" value="1"/>
</dbReference>
<evidence type="ECO:0000259" key="2">
    <source>
        <dbReference type="Pfam" id="PF10373"/>
    </source>
</evidence>
<feature type="region of interest" description="Disordered" evidence="1">
    <location>
        <begin position="614"/>
        <end position="694"/>
    </location>
</feature>
<gene>
    <name evidence="4" type="ORF">LECACI_7A001750</name>
</gene>
<evidence type="ECO:0000259" key="3">
    <source>
        <dbReference type="Pfam" id="PF10374"/>
    </source>
</evidence>
<dbReference type="InterPro" id="IPR011990">
    <property type="entry name" value="TPR-like_helical_dom_sf"/>
</dbReference>
<protein>
    <submittedName>
        <fullName evidence="4">Telomerase activating est1</fullName>
    </submittedName>
</protein>
<dbReference type="InterPro" id="IPR018834">
    <property type="entry name" value="DNA/RNA-bd_Est1-type"/>
</dbReference>
<dbReference type="PANTHER" id="PTHR15696">
    <property type="entry name" value="SMG-7 SUPPRESSOR WITH MORPHOLOGICAL EFFECT ON GENITALIA PROTEIN 7"/>
    <property type="match status" value="1"/>
</dbReference>
<dbReference type="AlphaFoldDB" id="A0AAI8YTL5"/>
<reference evidence="4" key="1">
    <citation type="submission" date="2023-11" db="EMBL/GenBank/DDBJ databases">
        <authorList>
            <person name="Alioto T."/>
            <person name="Alioto T."/>
            <person name="Gomez Garrido J."/>
        </authorList>
    </citation>
    <scope>NUCLEOTIDE SEQUENCE</scope>
</reference>
<dbReference type="PANTHER" id="PTHR15696:SF36">
    <property type="entry name" value="NONSENSE-MEDIATED MRNA DECAY FACTOR"/>
    <property type="match status" value="1"/>
</dbReference>
<feature type="domain" description="Telomerase activating protein Est1-like N-terminal" evidence="3">
    <location>
        <begin position="55"/>
        <end position="169"/>
    </location>
</feature>
<feature type="region of interest" description="Disordered" evidence="1">
    <location>
        <begin position="708"/>
        <end position="743"/>
    </location>
</feature>
<feature type="compositionally biased region" description="Polar residues" evidence="1">
    <location>
        <begin position="646"/>
        <end position="657"/>
    </location>
</feature>
<dbReference type="SUPFAM" id="SSF48452">
    <property type="entry name" value="TPR-like"/>
    <property type="match status" value="1"/>
</dbReference>
<proteinExistence type="predicted"/>
<evidence type="ECO:0000313" key="5">
    <source>
        <dbReference type="Proteomes" id="UP001296104"/>
    </source>
</evidence>
<dbReference type="EMBL" id="CAVMBE010000007">
    <property type="protein sequence ID" value="CAK3856747.1"/>
    <property type="molecule type" value="Genomic_DNA"/>
</dbReference>
<sequence length="815" mass="90807">MEDLLAQEWAAAEHVRGLLKSGQLGIVELPTIFREYRVLAQKAIFADFQNVEYRESRLWDLHQEGRKILHKTLQRLRHEPGRVVEEREFVKLYIQFLRESDKHYRQYIYQLNLACGGIPELEHAALQVKPNRVGESPQPVLGPHFHQLALESCHRSLIYLGDLSRYRATEKLDKEPKLNGAKGYYELAVNLKPTSGLGHHQLSVIALEQRNHVTVIYHLYRALCLPEPHPRAAANLELEIAKINSDWAKGGLIQKTGPTDQDGPQRALEGWFARLHGMCYKGDSFRGYEELEREIINQLSNGIKQKQWPIDHLLMRMVLTNIGAQSIAGDRYQSIQDVQSEHSFMHYVRINVKTFGTLLRTFSEDLRATILRVEDPDAELSDFVTDTCRRLLPCLRVYTNWLLANLRMVGGLRHYDQIDPGVAEALVQFWSSYAQALDLVNQAFPVWDLDESAKVEYMLEEDIDTLQFLPVTEEQTIATWYIGSSGVQKPLFTDRNVVRRSPDEEMLYRIRDFLNKGITLAFHETAAPIHLQGSRVFFEHEGNVEPLVLQPVEVQEPETPLPSRPAEQKPKTVSYAAAAANGHAKQARPPPASRMISSKAQSRDALLSRMVDDLVDDDDGSNSSTPTKHAPSNPAVVTNGAGRPLPSQSPNGLQNGQKHVRRGNGPSSKAVGHRPNPIARPTQQRPAYAHQDRMHSVSKIWGNGSMSSAPFPSGLPTGTLASPVQPPGHGHSRVTSASSARSRSSLNVMDSWTSADAAPRVLPDSVIPGTEYSVYPSLDQTGMTSPLLFGAGGSVWSPAASNGYGNTTSSHGRGG</sequence>
<comment type="caution">
    <text evidence="4">The sequence shown here is derived from an EMBL/GenBank/DDBJ whole genome shotgun (WGS) entry which is preliminary data.</text>
</comment>
<feature type="region of interest" description="Disordered" evidence="1">
    <location>
        <begin position="579"/>
        <end position="602"/>
    </location>
</feature>
<name>A0AAI8YTL5_9PEZI</name>
<feature type="region of interest" description="Disordered" evidence="1">
    <location>
        <begin position="555"/>
        <end position="574"/>
    </location>
</feature>
<evidence type="ECO:0000256" key="1">
    <source>
        <dbReference type="SAM" id="MobiDB-lite"/>
    </source>
</evidence>
<dbReference type="Proteomes" id="UP001296104">
    <property type="component" value="Unassembled WGS sequence"/>
</dbReference>
<dbReference type="Gene3D" id="1.25.40.10">
    <property type="entry name" value="Tetratricopeptide repeat domain"/>
    <property type="match status" value="1"/>
</dbReference>
<keyword evidence="5" id="KW-1185">Reference proteome</keyword>
<organism evidence="4 5">
    <name type="scientific">Lecanosticta acicola</name>
    <dbReference type="NCBI Taxonomy" id="111012"/>
    <lineage>
        <taxon>Eukaryota</taxon>
        <taxon>Fungi</taxon>
        <taxon>Dikarya</taxon>
        <taxon>Ascomycota</taxon>
        <taxon>Pezizomycotina</taxon>
        <taxon>Dothideomycetes</taxon>
        <taxon>Dothideomycetidae</taxon>
        <taxon>Mycosphaerellales</taxon>
        <taxon>Mycosphaerellaceae</taxon>
        <taxon>Lecanosticta</taxon>
    </lineage>
</organism>